<feature type="compositionally biased region" description="Polar residues" evidence="1">
    <location>
        <begin position="31"/>
        <end position="51"/>
    </location>
</feature>
<evidence type="ECO:0000313" key="3">
    <source>
        <dbReference type="EMBL" id="CAE6788652.1"/>
    </source>
</evidence>
<organism evidence="3 4">
    <name type="scientific">Paraburkholderia aspalathi</name>
    <dbReference type="NCBI Taxonomy" id="1324617"/>
    <lineage>
        <taxon>Bacteria</taxon>
        <taxon>Pseudomonadati</taxon>
        <taxon>Pseudomonadota</taxon>
        <taxon>Betaproteobacteria</taxon>
        <taxon>Burkholderiales</taxon>
        <taxon>Burkholderiaceae</taxon>
        <taxon>Paraburkholderia</taxon>
    </lineage>
</organism>
<accession>A0ABN7MB76</accession>
<evidence type="ECO:0000256" key="1">
    <source>
        <dbReference type="SAM" id="MobiDB-lite"/>
    </source>
</evidence>
<reference evidence="3 4" key="1">
    <citation type="submission" date="2021-02" db="EMBL/GenBank/DDBJ databases">
        <authorList>
            <person name="Vanwijnsberghe S."/>
        </authorList>
    </citation>
    <scope>NUCLEOTIDE SEQUENCE [LARGE SCALE GENOMIC DNA]</scope>
    <source>
        <strain evidence="3 4">R-69658</strain>
    </source>
</reference>
<feature type="signal peptide" evidence="2">
    <location>
        <begin position="1"/>
        <end position="20"/>
    </location>
</feature>
<feature type="compositionally biased region" description="Basic and acidic residues" evidence="1">
    <location>
        <begin position="66"/>
        <end position="89"/>
    </location>
</feature>
<dbReference type="EMBL" id="CAJNAU010000044">
    <property type="protein sequence ID" value="CAE6788652.1"/>
    <property type="molecule type" value="Genomic_DNA"/>
</dbReference>
<keyword evidence="4" id="KW-1185">Reference proteome</keyword>
<comment type="caution">
    <text evidence="3">The sequence shown here is derived from an EMBL/GenBank/DDBJ whole genome shotgun (WGS) entry which is preliminary data.</text>
</comment>
<feature type="region of interest" description="Disordered" evidence="1">
    <location>
        <begin position="31"/>
        <end position="111"/>
    </location>
</feature>
<keyword evidence="2" id="KW-0732">Signal</keyword>
<evidence type="ECO:0000256" key="2">
    <source>
        <dbReference type="SAM" id="SignalP"/>
    </source>
</evidence>
<dbReference type="Proteomes" id="UP000674425">
    <property type="component" value="Unassembled WGS sequence"/>
</dbReference>
<dbReference type="RefSeq" id="WP_200620207.1">
    <property type="nucleotide sequence ID" value="NZ_CAJNAU010000044.1"/>
</dbReference>
<gene>
    <name evidence="3" type="ORF">R69658_04406</name>
</gene>
<feature type="chain" id="PRO_5045515265" evidence="2">
    <location>
        <begin position="21"/>
        <end position="111"/>
    </location>
</feature>
<sequence>MMRFILFILTGVLLSFSAFAADYQDYYRNRGTTLPRTMSSDPMGSPYSTETMMGGTALGSAANMPREARRDHDARVQSEIDEREKRAQAWREPPLKFNIPVSEMPKPNTAK</sequence>
<name>A0ABN7MB76_9BURK</name>
<proteinExistence type="predicted"/>
<protein>
    <submittedName>
        <fullName evidence="3">Uncharacterized protein</fullName>
    </submittedName>
</protein>
<evidence type="ECO:0000313" key="4">
    <source>
        <dbReference type="Proteomes" id="UP000674425"/>
    </source>
</evidence>